<comment type="caution">
    <text evidence="1">The sequence shown here is derived from an EMBL/GenBank/DDBJ whole genome shotgun (WGS) entry which is preliminary data.</text>
</comment>
<evidence type="ECO:0000313" key="2">
    <source>
        <dbReference type="Proteomes" id="UP001604336"/>
    </source>
</evidence>
<proteinExistence type="predicted"/>
<name>A0ABD1VDD9_9LAMI</name>
<dbReference type="Proteomes" id="UP001604336">
    <property type="component" value="Unassembled WGS sequence"/>
</dbReference>
<gene>
    <name evidence="1" type="ORF">Adt_08214</name>
</gene>
<organism evidence="1 2">
    <name type="scientific">Abeliophyllum distichum</name>
    <dbReference type="NCBI Taxonomy" id="126358"/>
    <lineage>
        <taxon>Eukaryota</taxon>
        <taxon>Viridiplantae</taxon>
        <taxon>Streptophyta</taxon>
        <taxon>Embryophyta</taxon>
        <taxon>Tracheophyta</taxon>
        <taxon>Spermatophyta</taxon>
        <taxon>Magnoliopsida</taxon>
        <taxon>eudicotyledons</taxon>
        <taxon>Gunneridae</taxon>
        <taxon>Pentapetalae</taxon>
        <taxon>asterids</taxon>
        <taxon>lamiids</taxon>
        <taxon>Lamiales</taxon>
        <taxon>Oleaceae</taxon>
        <taxon>Forsythieae</taxon>
        <taxon>Abeliophyllum</taxon>
    </lineage>
</organism>
<reference evidence="2" key="1">
    <citation type="submission" date="2024-07" db="EMBL/GenBank/DDBJ databases">
        <title>Two chromosome-level genome assemblies of Korean endemic species Abeliophyllum distichum and Forsythia ovata (Oleaceae).</title>
        <authorList>
            <person name="Jang H."/>
        </authorList>
    </citation>
    <scope>NUCLEOTIDE SEQUENCE [LARGE SCALE GENOMIC DNA]</scope>
</reference>
<sequence>MSHNMSNELRLIREVSLGTTGWTVNVTVAEKFSPRIAQEKSNKVSKFNLNGLREVGDTDKGKAPVKDVEDIDLANTHPMEPIAKRSLFHSDSDDAHVAKTKFEKSRVDINKKISEFVVLRVGVGKNRPKPVG</sequence>
<evidence type="ECO:0000313" key="1">
    <source>
        <dbReference type="EMBL" id="KAL2534863.1"/>
    </source>
</evidence>
<protein>
    <submittedName>
        <fullName evidence="1">Uncharacterized protein</fullName>
    </submittedName>
</protein>
<keyword evidence="2" id="KW-1185">Reference proteome</keyword>
<accession>A0ABD1VDD9</accession>
<dbReference type="AlphaFoldDB" id="A0ABD1VDD9"/>
<dbReference type="EMBL" id="JBFOLK010000002">
    <property type="protein sequence ID" value="KAL2534863.1"/>
    <property type="molecule type" value="Genomic_DNA"/>
</dbReference>